<comment type="caution">
    <text evidence="2">The sequence shown here is derived from an EMBL/GenBank/DDBJ whole genome shotgun (WGS) entry which is preliminary data.</text>
</comment>
<feature type="compositionally biased region" description="Basic and acidic residues" evidence="1">
    <location>
        <begin position="314"/>
        <end position="330"/>
    </location>
</feature>
<sequence>MEETGAILKDVSSRKYNNLHYDRLRKARKELTWALSEVRVKKSDVNSIEELLNIIWSFFEDTSNKSTRLRLHIQIEHAMHAYESLKEDLNRHKEKQAAKMHKVPANSPTTKTTVAGMPGLSWERARHEFKKLGETYESSQTHVGKTRRKSKNTGVKQIDQATTRNAEESHIRSNDGEDSVSEEISQGQKGTTAYVKREKHVNFSDNVYVSSIISTYMPLLRSEDHSKYANDLHSGKSRIDMNKQEDHTDVAGRKNAEETSPAIGDTTSLSSKLDSPNSSRVPSEKRITNISGPKLIEKDKESRAETLGASPAKRLSDNGEESDVHSDKTGGHKPKERVFTALSEPMDGCLCGAVRERAIRGGNNFQITEYCNGTQNSLLHLYLSQLQQ</sequence>
<reference evidence="2" key="1">
    <citation type="journal article" date="2021" name="Genome Biol. Evol.">
        <title>A High-Quality Reference Genome for a Parasitic Bivalve with Doubly Uniparental Inheritance (Bivalvia: Unionida).</title>
        <authorList>
            <person name="Smith C.H."/>
        </authorList>
    </citation>
    <scope>NUCLEOTIDE SEQUENCE</scope>
    <source>
        <strain evidence="2">CHS0354</strain>
    </source>
</reference>
<keyword evidence="3" id="KW-1185">Reference proteome</keyword>
<feature type="region of interest" description="Disordered" evidence="1">
    <location>
        <begin position="136"/>
        <end position="192"/>
    </location>
</feature>
<feature type="region of interest" description="Disordered" evidence="1">
    <location>
        <begin position="231"/>
        <end position="335"/>
    </location>
</feature>
<feature type="compositionally biased region" description="Basic and acidic residues" evidence="1">
    <location>
        <begin position="231"/>
        <end position="257"/>
    </location>
</feature>
<reference evidence="2" key="3">
    <citation type="submission" date="2023-05" db="EMBL/GenBank/DDBJ databases">
        <authorList>
            <person name="Smith C.H."/>
        </authorList>
    </citation>
    <scope>NUCLEOTIDE SEQUENCE</scope>
    <source>
        <strain evidence="2">CHS0354</strain>
        <tissue evidence="2">Mantle</tissue>
    </source>
</reference>
<dbReference type="EMBL" id="JAEAOA010001575">
    <property type="protein sequence ID" value="KAK3602846.1"/>
    <property type="molecule type" value="Genomic_DNA"/>
</dbReference>
<reference evidence="2" key="2">
    <citation type="journal article" date="2021" name="Genome Biol. Evol.">
        <title>Developing a high-quality reference genome for a parasitic bivalve with doubly uniparental inheritance (Bivalvia: Unionida).</title>
        <authorList>
            <person name="Smith C.H."/>
        </authorList>
    </citation>
    <scope>NUCLEOTIDE SEQUENCE</scope>
    <source>
        <strain evidence="2">CHS0354</strain>
        <tissue evidence="2">Mantle</tissue>
    </source>
</reference>
<dbReference type="AlphaFoldDB" id="A0AAE0T3D0"/>
<organism evidence="2 3">
    <name type="scientific">Potamilus streckersoni</name>
    <dbReference type="NCBI Taxonomy" id="2493646"/>
    <lineage>
        <taxon>Eukaryota</taxon>
        <taxon>Metazoa</taxon>
        <taxon>Spiralia</taxon>
        <taxon>Lophotrochozoa</taxon>
        <taxon>Mollusca</taxon>
        <taxon>Bivalvia</taxon>
        <taxon>Autobranchia</taxon>
        <taxon>Heteroconchia</taxon>
        <taxon>Palaeoheterodonta</taxon>
        <taxon>Unionida</taxon>
        <taxon>Unionoidea</taxon>
        <taxon>Unionidae</taxon>
        <taxon>Ambleminae</taxon>
        <taxon>Lampsilini</taxon>
        <taxon>Potamilus</taxon>
    </lineage>
</organism>
<feature type="compositionally biased region" description="Polar residues" evidence="1">
    <location>
        <begin position="182"/>
        <end position="191"/>
    </location>
</feature>
<feature type="compositionally biased region" description="Basic and acidic residues" evidence="1">
    <location>
        <begin position="295"/>
        <end position="304"/>
    </location>
</feature>
<proteinExistence type="predicted"/>
<evidence type="ECO:0000256" key="1">
    <source>
        <dbReference type="SAM" id="MobiDB-lite"/>
    </source>
</evidence>
<evidence type="ECO:0000313" key="3">
    <source>
        <dbReference type="Proteomes" id="UP001195483"/>
    </source>
</evidence>
<name>A0AAE0T3D0_9BIVA</name>
<feature type="compositionally biased region" description="Low complexity" evidence="1">
    <location>
        <begin position="268"/>
        <end position="279"/>
    </location>
</feature>
<protein>
    <submittedName>
        <fullName evidence="2">Uncharacterized protein</fullName>
    </submittedName>
</protein>
<accession>A0AAE0T3D0</accession>
<evidence type="ECO:0000313" key="2">
    <source>
        <dbReference type="EMBL" id="KAK3602846.1"/>
    </source>
</evidence>
<dbReference type="Proteomes" id="UP001195483">
    <property type="component" value="Unassembled WGS sequence"/>
</dbReference>
<feature type="compositionally biased region" description="Polar residues" evidence="1">
    <location>
        <begin position="152"/>
        <end position="164"/>
    </location>
</feature>
<gene>
    <name evidence="2" type="ORF">CHS0354_026405</name>
</gene>
<feature type="compositionally biased region" description="Basic and acidic residues" evidence="1">
    <location>
        <begin position="165"/>
        <end position="175"/>
    </location>
</feature>